<dbReference type="EMBL" id="ML179148">
    <property type="protein sequence ID" value="THU97838.1"/>
    <property type="molecule type" value="Genomic_DNA"/>
</dbReference>
<organism evidence="2 3">
    <name type="scientific">Dendrothele bispora (strain CBS 962.96)</name>
    <dbReference type="NCBI Taxonomy" id="1314807"/>
    <lineage>
        <taxon>Eukaryota</taxon>
        <taxon>Fungi</taxon>
        <taxon>Dikarya</taxon>
        <taxon>Basidiomycota</taxon>
        <taxon>Agaricomycotina</taxon>
        <taxon>Agaricomycetes</taxon>
        <taxon>Agaricomycetidae</taxon>
        <taxon>Agaricales</taxon>
        <taxon>Agaricales incertae sedis</taxon>
        <taxon>Dendrothele</taxon>
    </lineage>
</organism>
<keyword evidence="3" id="KW-1185">Reference proteome</keyword>
<gene>
    <name evidence="2" type="ORF">K435DRAFT_52747</name>
</gene>
<evidence type="ECO:0000256" key="1">
    <source>
        <dbReference type="SAM" id="Phobius"/>
    </source>
</evidence>
<protein>
    <submittedName>
        <fullName evidence="2">Uncharacterized protein</fullName>
    </submittedName>
</protein>
<reference evidence="2 3" key="1">
    <citation type="journal article" date="2019" name="Nat. Ecol. Evol.">
        <title>Megaphylogeny resolves global patterns of mushroom evolution.</title>
        <authorList>
            <person name="Varga T."/>
            <person name="Krizsan K."/>
            <person name="Foldi C."/>
            <person name="Dima B."/>
            <person name="Sanchez-Garcia M."/>
            <person name="Sanchez-Ramirez S."/>
            <person name="Szollosi G.J."/>
            <person name="Szarkandi J.G."/>
            <person name="Papp V."/>
            <person name="Albert L."/>
            <person name="Andreopoulos W."/>
            <person name="Angelini C."/>
            <person name="Antonin V."/>
            <person name="Barry K.W."/>
            <person name="Bougher N.L."/>
            <person name="Buchanan P."/>
            <person name="Buyck B."/>
            <person name="Bense V."/>
            <person name="Catcheside P."/>
            <person name="Chovatia M."/>
            <person name="Cooper J."/>
            <person name="Damon W."/>
            <person name="Desjardin D."/>
            <person name="Finy P."/>
            <person name="Geml J."/>
            <person name="Haridas S."/>
            <person name="Hughes K."/>
            <person name="Justo A."/>
            <person name="Karasinski D."/>
            <person name="Kautmanova I."/>
            <person name="Kiss B."/>
            <person name="Kocsube S."/>
            <person name="Kotiranta H."/>
            <person name="LaButti K.M."/>
            <person name="Lechner B.E."/>
            <person name="Liimatainen K."/>
            <person name="Lipzen A."/>
            <person name="Lukacs Z."/>
            <person name="Mihaltcheva S."/>
            <person name="Morgado L.N."/>
            <person name="Niskanen T."/>
            <person name="Noordeloos M.E."/>
            <person name="Ohm R.A."/>
            <person name="Ortiz-Santana B."/>
            <person name="Ovrebo C."/>
            <person name="Racz N."/>
            <person name="Riley R."/>
            <person name="Savchenko A."/>
            <person name="Shiryaev A."/>
            <person name="Soop K."/>
            <person name="Spirin V."/>
            <person name="Szebenyi C."/>
            <person name="Tomsovsky M."/>
            <person name="Tulloss R.E."/>
            <person name="Uehling J."/>
            <person name="Grigoriev I.V."/>
            <person name="Vagvolgyi C."/>
            <person name="Papp T."/>
            <person name="Martin F.M."/>
            <person name="Miettinen O."/>
            <person name="Hibbett D.S."/>
            <person name="Nagy L.G."/>
        </authorList>
    </citation>
    <scope>NUCLEOTIDE SEQUENCE [LARGE SCALE GENOMIC DNA]</scope>
    <source>
        <strain evidence="2 3">CBS 962.96</strain>
    </source>
</reference>
<proteinExistence type="predicted"/>
<sequence length="87" mass="10492">MILRLDLITARFWEPGTRRINYLYFHKKVTGSTSFWMSPFPIPIFLYRRLFSFCALLSYVYLLLSCCYRLTSLELLLNLNQNFRPQV</sequence>
<evidence type="ECO:0000313" key="2">
    <source>
        <dbReference type="EMBL" id="THU97838.1"/>
    </source>
</evidence>
<name>A0A4S8M7M9_DENBC</name>
<accession>A0A4S8M7M9</accession>
<keyword evidence="1" id="KW-0472">Membrane</keyword>
<evidence type="ECO:0000313" key="3">
    <source>
        <dbReference type="Proteomes" id="UP000297245"/>
    </source>
</evidence>
<dbReference type="Proteomes" id="UP000297245">
    <property type="component" value="Unassembled WGS sequence"/>
</dbReference>
<keyword evidence="1" id="KW-0812">Transmembrane</keyword>
<feature type="transmembrane region" description="Helical" evidence="1">
    <location>
        <begin position="50"/>
        <end position="71"/>
    </location>
</feature>
<keyword evidence="1" id="KW-1133">Transmembrane helix</keyword>
<dbReference type="AlphaFoldDB" id="A0A4S8M7M9"/>